<evidence type="ECO:0000313" key="2">
    <source>
        <dbReference type="Proteomes" id="UP001347174"/>
    </source>
</evidence>
<protein>
    <recommendedName>
        <fullName evidence="3">Sel1 repeat family protein</fullName>
    </recommendedName>
</protein>
<dbReference type="EMBL" id="CP129946">
    <property type="protein sequence ID" value="WWA74410.1"/>
    <property type="molecule type" value="Genomic_DNA"/>
</dbReference>
<evidence type="ECO:0000313" key="1">
    <source>
        <dbReference type="EMBL" id="WWA74410.1"/>
    </source>
</evidence>
<name>A0ABZ2D7Y5_9PSED</name>
<dbReference type="Gene3D" id="1.25.40.10">
    <property type="entry name" value="Tetratricopeptide repeat domain"/>
    <property type="match status" value="1"/>
</dbReference>
<reference evidence="1 2" key="1">
    <citation type="submission" date="2023-07" db="EMBL/GenBank/DDBJ databases">
        <title>Plant endophyte Pseudomonas khavaziana can be used to control wheat stem rot.</title>
        <authorList>
            <person name="Guo S."/>
            <person name="Shen X."/>
        </authorList>
    </citation>
    <scope>NUCLEOTIDE SEQUENCE [LARGE SCALE GENOMIC DNA]</scope>
    <source>
        <strain evidence="1 2">SR9</strain>
    </source>
</reference>
<dbReference type="InterPro" id="IPR011990">
    <property type="entry name" value="TPR-like_helical_dom_sf"/>
</dbReference>
<organism evidence="1 2">
    <name type="scientific">Pseudomonas khavaziana</name>
    <dbReference type="NCBI Taxonomy" id="2842351"/>
    <lineage>
        <taxon>Bacteria</taxon>
        <taxon>Pseudomonadati</taxon>
        <taxon>Pseudomonadota</taxon>
        <taxon>Gammaproteobacteria</taxon>
        <taxon>Pseudomonadales</taxon>
        <taxon>Pseudomonadaceae</taxon>
        <taxon>Pseudomonas</taxon>
    </lineage>
</organism>
<sequence>MKMIIDPKVYENLYTLISQLNEQKASLPEPLKTSLAELTHTSKAIGTALFHQERYEEAEFYLTFPGLAGEAEAQYAMATCTGYQLGGFRYPFAQTLRWLRLAAAQDHVLALMWLGDSQSLAKAKALSTTGAAQGDIQSMFNLYALTQDITWLTKAADTGNPRALYKLAQTYREHPGLMPNAVERTAEIEVLCQRAADSGYPWALADRVFSPASTATMVEKQRRLAQLAWTGDPDGLLEYGYALAGLARDKTKPARTYGMDRDLPKAYAALKFEWNRTATTRPVPGLEEALNFIDHQMNVADHEAVPASQSELASKIASAPKYYEPKVVIGYSPH</sequence>
<accession>A0ABZ2D7Y5</accession>
<gene>
    <name evidence="1" type="ORF">QYQ93_16355</name>
</gene>
<evidence type="ECO:0008006" key="3">
    <source>
        <dbReference type="Google" id="ProtNLM"/>
    </source>
</evidence>
<keyword evidence="2" id="KW-1185">Reference proteome</keyword>
<dbReference type="RefSeq" id="WP_338475047.1">
    <property type="nucleotide sequence ID" value="NZ_CP129946.1"/>
</dbReference>
<proteinExistence type="predicted"/>
<dbReference type="SUPFAM" id="SSF81901">
    <property type="entry name" value="HCP-like"/>
    <property type="match status" value="1"/>
</dbReference>
<dbReference type="Proteomes" id="UP001347174">
    <property type="component" value="Chromosome"/>
</dbReference>